<evidence type="ECO:0000313" key="2">
    <source>
        <dbReference type="EMBL" id="RAK32002.1"/>
    </source>
</evidence>
<organism evidence="2 3">
    <name type="scientific">Actinoplanes lutulentus</name>
    <dbReference type="NCBI Taxonomy" id="1287878"/>
    <lineage>
        <taxon>Bacteria</taxon>
        <taxon>Bacillati</taxon>
        <taxon>Actinomycetota</taxon>
        <taxon>Actinomycetes</taxon>
        <taxon>Micromonosporales</taxon>
        <taxon>Micromonosporaceae</taxon>
        <taxon>Actinoplanes</taxon>
    </lineage>
</organism>
<gene>
    <name evidence="2" type="ORF">B0I29_114255</name>
</gene>
<protein>
    <recommendedName>
        <fullName evidence="4">Pyrroloquinoline-quinone binding quinoprotein</fullName>
    </recommendedName>
</protein>
<dbReference type="InterPro" id="IPR011047">
    <property type="entry name" value="Quinoprotein_ADH-like_sf"/>
</dbReference>
<dbReference type="Proteomes" id="UP000249341">
    <property type="component" value="Unassembled WGS sequence"/>
</dbReference>
<dbReference type="RefSeq" id="WP_111652098.1">
    <property type="nucleotide sequence ID" value="NZ_JACHWI010000004.1"/>
</dbReference>
<evidence type="ECO:0008006" key="4">
    <source>
        <dbReference type="Google" id="ProtNLM"/>
    </source>
</evidence>
<keyword evidence="1" id="KW-0732">Signal</keyword>
<dbReference type="OrthoDB" id="5506986at2"/>
<proteinExistence type="predicted"/>
<dbReference type="AlphaFoldDB" id="A0A327Z7P2"/>
<comment type="caution">
    <text evidence="2">The sequence shown here is derived from an EMBL/GenBank/DDBJ whole genome shotgun (WGS) entry which is preliminary data.</text>
</comment>
<name>A0A327Z7P2_9ACTN</name>
<reference evidence="2 3" key="1">
    <citation type="submission" date="2018-06" db="EMBL/GenBank/DDBJ databases">
        <title>Genomic Encyclopedia of Type Strains, Phase III (KMG-III): the genomes of soil and plant-associated and newly described type strains.</title>
        <authorList>
            <person name="Whitman W."/>
        </authorList>
    </citation>
    <scope>NUCLEOTIDE SEQUENCE [LARGE SCALE GENOMIC DNA]</scope>
    <source>
        <strain evidence="2 3">CGMCC 4.7090</strain>
    </source>
</reference>
<accession>A0A327Z7P2</accession>
<evidence type="ECO:0000313" key="3">
    <source>
        <dbReference type="Proteomes" id="UP000249341"/>
    </source>
</evidence>
<dbReference type="Pfam" id="PF17164">
    <property type="entry name" value="DUF5122"/>
    <property type="match status" value="1"/>
</dbReference>
<sequence>MRFLAALFLALTPAPPPADIARPAPTFNGTVHAVAYRGDTVYVGGSFTKATWEGRTYPRQRLAAFDSRTGKLMKWAPDTDGVVHALATTADGVFAAGDFHRVAGVKRDAIAHFSGVSGTLAPFSHEVDGTPYTLTTGHGRLYLGGSFSSVDGEPRRNLAAFDLKTGRVDPRWAAKADDRVHTLAVSGQQVFLGGAFHKVNDVSSTLRLAAVSSSNGTLDRYFRPKVTAEVNALAVDSGGVYVATGGQGGRAVAYTLDGSLRWQRVFDGDAVAITRHKGVTYVGGHFDKACLTPRNGPRGTCLDGAEPRIKLAAITGSGKLTDWAPQANGVIGVRVLGVDERANAIDAGGDFTTVGGSSRPHFARFSTETGVRRAH</sequence>
<dbReference type="SUPFAM" id="SSF50998">
    <property type="entry name" value="Quinoprotein alcohol dehydrogenase-like"/>
    <property type="match status" value="1"/>
</dbReference>
<dbReference type="EMBL" id="QLMJ01000014">
    <property type="protein sequence ID" value="RAK32002.1"/>
    <property type="molecule type" value="Genomic_DNA"/>
</dbReference>
<keyword evidence="3" id="KW-1185">Reference proteome</keyword>
<feature type="signal peptide" evidence="1">
    <location>
        <begin position="1"/>
        <end position="18"/>
    </location>
</feature>
<feature type="chain" id="PRO_5039230886" description="Pyrroloquinoline-quinone binding quinoprotein" evidence="1">
    <location>
        <begin position="19"/>
        <end position="375"/>
    </location>
</feature>
<dbReference type="InterPro" id="IPR013431">
    <property type="entry name" value="Delta_60_rpt"/>
</dbReference>
<dbReference type="Gene3D" id="2.80.10.50">
    <property type="match status" value="1"/>
</dbReference>
<evidence type="ECO:0000256" key="1">
    <source>
        <dbReference type="SAM" id="SignalP"/>
    </source>
</evidence>